<dbReference type="OrthoDB" id="1470350at2759"/>
<name>A0A9P7K8D2_9AGAR</name>
<reference evidence="2" key="1">
    <citation type="submission" date="2020-07" db="EMBL/GenBank/DDBJ databases">
        <authorList>
            <person name="Nieuwenhuis M."/>
            <person name="Van De Peppel L.J.J."/>
        </authorList>
    </citation>
    <scope>NUCLEOTIDE SEQUENCE</scope>
    <source>
        <strain evidence="2">AP01</strain>
        <tissue evidence="2">Mycelium</tissue>
    </source>
</reference>
<organism evidence="2 3">
    <name type="scientific">Asterophora parasitica</name>
    <dbReference type="NCBI Taxonomy" id="117018"/>
    <lineage>
        <taxon>Eukaryota</taxon>
        <taxon>Fungi</taxon>
        <taxon>Dikarya</taxon>
        <taxon>Basidiomycota</taxon>
        <taxon>Agaricomycotina</taxon>
        <taxon>Agaricomycetes</taxon>
        <taxon>Agaricomycetidae</taxon>
        <taxon>Agaricales</taxon>
        <taxon>Tricholomatineae</taxon>
        <taxon>Lyophyllaceae</taxon>
        <taxon>Asterophora</taxon>
    </lineage>
</organism>
<protein>
    <submittedName>
        <fullName evidence="2">Uncharacterized protein</fullName>
    </submittedName>
</protein>
<dbReference type="AlphaFoldDB" id="A0A9P7K8D2"/>
<dbReference type="Gene3D" id="1.10.630.10">
    <property type="entry name" value="Cytochrome P450"/>
    <property type="match status" value="1"/>
</dbReference>
<feature type="transmembrane region" description="Helical" evidence="1">
    <location>
        <begin position="58"/>
        <end position="75"/>
    </location>
</feature>
<keyword evidence="1" id="KW-0812">Transmembrane</keyword>
<comment type="caution">
    <text evidence="2">The sequence shown here is derived from an EMBL/GenBank/DDBJ whole genome shotgun (WGS) entry which is preliminary data.</text>
</comment>
<gene>
    <name evidence="2" type="ORF">DXG03_001829</name>
</gene>
<dbReference type="GO" id="GO:0016705">
    <property type="term" value="F:oxidoreductase activity, acting on paired donors, with incorporation or reduction of molecular oxygen"/>
    <property type="evidence" value="ECO:0007669"/>
    <property type="project" value="InterPro"/>
</dbReference>
<dbReference type="EMBL" id="JABCKV010001435">
    <property type="protein sequence ID" value="KAG5640004.1"/>
    <property type="molecule type" value="Genomic_DNA"/>
</dbReference>
<dbReference type="GO" id="GO:0004497">
    <property type="term" value="F:monooxygenase activity"/>
    <property type="evidence" value="ECO:0007669"/>
    <property type="project" value="InterPro"/>
</dbReference>
<dbReference type="GO" id="GO:0005506">
    <property type="term" value="F:iron ion binding"/>
    <property type="evidence" value="ECO:0007669"/>
    <property type="project" value="InterPro"/>
</dbReference>
<dbReference type="InterPro" id="IPR036396">
    <property type="entry name" value="Cyt_P450_sf"/>
</dbReference>
<accession>A0A9P7K8D2</accession>
<keyword evidence="3" id="KW-1185">Reference proteome</keyword>
<evidence type="ECO:0000313" key="3">
    <source>
        <dbReference type="Proteomes" id="UP000775547"/>
    </source>
</evidence>
<evidence type="ECO:0000256" key="1">
    <source>
        <dbReference type="SAM" id="Phobius"/>
    </source>
</evidence>
<sequence>MSAIALTKDGHYHARTKHIDIRYHYIRNNFYDASELARSMEAWTQVTQRLRTLTLDDVALVALPVSVAFVFVRLLKAAHKRRTTHLKGPARTSYLFGVTKDIFTAPDIGVVYKNWEKLYGPVYEVPVLMGNKVVVLCDPKAVAHSYAKDTFAYQQPAAMKSFIVGIVSKLSCHLAI</sequence>
<evidence type="ECO:0000313" key="2">
    <source>
        <dbReference type="EMBL" id="KAG5640004.1"/>
    </source>
</evidence>
<keyword evidence="1" id="KW-0472">Membrane</keyword>
<proteinExistence type="predicted"/>
<dbReference type="GO" id="GO:0020037">
    <property type="term" value="F:heme binding"/>
    <property type="evidence" value="ECO:0007669"/>
    <property type="project" value="InterPro"/>
</dbReference>
<dbReference type="Proteomes" id="UP000775547">
    <property type="component" value="Unassembled WGS sequence"/>
</dbReference>
<keyword evidence="1" id="KW-1133">Transmembrane helix</keyword>
<reference evidence="2" key="2">
    <citation type="submission" date="2021-10" db="EMBL/GenBank/DDBJ databases">
        <title>Phylogenomics reveals ancestral predisposition of the termite-cultivated fungus Termitomyces towards a domesticated lifestyle.</title>
        <authorList>
            <person name="Auxier B."/>
            <person name="Grum-Grzhimaylo A."/>
            <person name="Cardenas M.E."/>
            <person name="Lodge J.D."/>
            <person name="Laessoe T."/>
            <person name="Pedersen O."/>
            <person name="Smith M.E."/>
            <person name="Kuyper T.W."/>
            <person name="Franco-Molano E.A."/>
            <person name="Baroni T.J."/>
            <person name="Aanen D.K."/>
        </authorList>
    </citation>
    <scope>NUCLEOTIDE SEQUENCE</scope>
    <source>
        <strain evidence="2">AP01</strain>
        <tissue evidence="2">Mycelium</tissue>
    </source>
</reference>
<dbReference type="SUPFAM" id="SSF48264">
    <property type="entry name" value="Cytochrome P450"/>
    <property type="match status" value="1"/>
</dbReference>